<dbReference type="PROSITE" id="PS00108">
    <property type="entry name" value="PROTEIN_KINASE_ST"/>
    <property type="match status" value="1"/>
</dbReference>
<keyword evidence="5 10" id="KW-0547">Nucleotide-binding</keyword>
<evidence type="ECO:0000256" key="3">
    <source>
        <dbReference type="ARBA" id="ARBA00022527"/>
    </source>
</evidence>
<feature type="compositionally biased region" description="Basic and acidic residues" evidence="11">
    <location>
        <begin position="703"/>
        <end position="725"/>
    </location>
</feature>
<keyword evidence="6 15" id="KW-0418">Kinase</keyword>
<dbReference type="Gene3D" id="1.10.510.10">
    <property type="entry name" value="Transferase(Phosphotransferase) domain 1"/>
    <property type="match status" value="1"/>
</dbReference>
<dbReference type="GO" id="GO:0005524">
    <property type="term" value="F:ATP binding"/>
    <property type="evidence" value="ECO:0007669"/>
    <property type="project" value="UniProtKB-UniRule"/>
</dbReference>
<dbReference type="InterPro" id="IPR000095">
    <property type="entry name" value="CRIB_dom"/>
</dbReference>
<name>G4T5B8_SERID</name>
<evidence type="ECO:0000256" key="10">
    <source>
        <dbReference type="PROSITE-ProRule" id="PRU10141"/>
    </source>
</evidence>
<feature type="compositionally biased region" description="Basic and acidic residues" evidence="11">
    <location>
        <begin position="661"/>
        <end position="686"/>
    </location>
</feature>
<dbReference type="SMART" id="SM00285">
    <property type="entry name" value="PBD"/>
    <property type="match status" value="1"/>
</dbReference>
<dbReference type="PROSITE" id="PS50003">
    <property type="entry name" value="PH_DOMAIN"/>
    <property type="match status" value="1"/>
</dbReference>
<dbReference type="Gene3D" id="3.30.200.20">
    <property type="entry name" value="Phosphorylase Kinase, domain 1"/>
    <property type="match status" value="1"/>
</dbReference>
<dbReference type="PANTHER" id="PTHR45832:SF22">
    <property type="entry name" value="SERINE_THREONINE-PROTEIN KINASE SAMKA-RELATED"/>
    <property type="match status" value="1"/>
</dbReference>
<dbReference type="FunFam" id="3.30.200.20:FF:000705">
    <property type="entry name" value="Non-specific serine/threonine protein kinase"/>
    <property type="match status" value="1"/>
</dbReference>
<dbReference type="GO" id="GO:0106310">
    <property type="term" value="F:protein serine kinase activity"/>
    <property type="evidence" value="ECO:0007669"/>
    <property type="project" value="RHEA"/>
</dbReference>
<dbReference type="STRING" id="1109443.G4T5B8"/>
<comment type="similarity">
    <text evidence="1">Belongs to the protein kinase superfamily. STE Ser/Thr protein kinase family. STE20 subfamily.</text>
</comment>
<evidence type="ECO:0000259" key="12">
    <source>
        <dbReference type="PROSITE" id="PS50003"/>
    </source>
</evidence>
<dbReference type="FunFam" id="3.90.810.10:FF:000005">
    <property type="entry name" value="Non-specific serine/threonine protein kinase"/>
    <property type="match status" value="1"/>
</dbReference>
<proteinExistence type="inferred from homology"/>
<evidence type="ECO:0000256" key="6">
    <source>
        <dbReference type="ARBA" id="ARBA00022777"/>
    </source>
</evidence>
<evidence type="ECO:0000256" key="9">
    <source>
        <dbReference type="ARBA" id="ARBA00048679"/>
    </source>
</evidence>
<dbReference type="InterPro" id="IPR017441">
    <property type="entry name" value="Protein_kinase_ATP_BS"/>
</dbReference>
<dbReference type="InterPro" id="IPR011009">
    <property type="entry name" value="Kinase-like_dom_sf"/>
</dbReference>
<keyword evidence="16" id="KW-1185">Reference proteome</keyword>
<feature type="domain" description="Protein kinase" evidence="13">
    <location>
        <begin position="827"/>
        <end position="1079"/>
    </location>
</feature>
<dbReference type="Pfam" id="PF00069">
    <property type="entry name" value="Pkinase"/>
    <property type="match status" value="1"/>
</dbReference>
<evidence type="ECO:0000256" key="7">
    <source>
        <dbReference type="ARBA" id="ARBA00022840"/>
    </source>
</evidence>
<dbReference type="EC" id="2.7.11.1" evidence="2"/>
<keyword evidence="3" id="KW-0723">Serine/threonine-protein kinase</keyword>
<protein>
    <recommendedName>
        <fullName evidence="2">non-specific serine/threonine protein kinase</fullName>
        <ecNumber evidence="2">2.7.11.1</ecNumber>
    </recommendedName>
</protein>
<dbReference type="InterPro" id="IPR033923">
    <property type="entry name" value="PAK_BD"/>
</dbReference>
<evidence type="ECO:0000259" key="14">
    <source>
        <dbReference type="PROSITE" id="PS50108"/>
    </source>
</evidence>
<feature type="compositionally biased region" description="Gly residues" evidence="11">
    <location>
        <begin position="523"/>
        <end position="535"/>
    </location>
</feature>
<dbReference type="PANTHER" id="PTHR45832">
    <property type="entry name" value="SERINE/THREONINE-PROTEIN KINASE SAMKA-RELATED-RELATED"/>
    <property type="match status" value="1"/>
</dbReference>
<evidence type="ECO:0000256" key="11">
    <source>
        <dbReference type="SAM" id="MobiDB-lite"/>
    </source>
</evidence>
<dbReference type="InterPro" id="IPR008271">
    <property type="entry name" value="Ser/Thr_kinase_AS"/>
</dbReference>
<dbReference type="SUPFAM" id="SSF50729">
    <property type="entry name" value="PH domain-like"/>
    <property type="match status" value="1"/>
</dbReference>
<evidence type="ECO:0000256" key="5">
    <source>
        <dbReference type="ARBA" id="ARBA00022741"/>
    </source>
</evidence>
<dbReference type="OrthoDB" id="248923at2759"/>
<feature type="compositionally biased region" description="Polar residues" evidence="11">
    <location>
        <begin position="600"/>
        <end position="614"/>
    </location>
</feature>
<evidence type="ECO:0000313" key="16">
    <source>
        <dbReference type="Proteomes" id="UP000007148"/>
    </source>
</evidence>
<dbReference type="Proteomes" id="UP000007148">
    <property type="component" value="Unassembled WGS sequence"/>
</dbReference>
<dbReference type="HOGENOM" id="CLU_000288_26_2_1"/>
<feature type="compositionally biased region" description="Low complexity" evidence="11">
    <location>
        <begin position="560"/>
        <end position="572"/>
    </location>
</feature>
<keyword evidence="4" id="KW-0808">Transferase</keyword>
<dbReference type="InterPro" id="IPR011993">
    <property type="entry name" value="PH-like_dom_sf"/>
</dbReference>
<dbReference type="SMART" id="SM00233">
    <property type="entry name" value="PH"/>
    <property type="match status" value="1"/>
</dbReference>
<dbReference type="SUPFAM" id="SSF56112">
    <property type="entry name" value="Protein kinase-like (PK-like)"/>
    <property type="match status" value="1"/>
</dbReference>
<organism evidence="15 16">
    <name type="scientific">Serendipita indica (strain DSM 11827)</name>
    <name type="common">Root endophyte fungus</name>
    <name type="synonym">Piriformospora indica</name>
    <dbReference type="NCBI Taxonomy" id="1109443"/>
    <lineage>
        <taxon>Eukaryota</taxon>
        <taxon>Fungi</taxon>
        <taxon>Dikarya</taxon>
        <taxon>Basidiomycota</taxon>
        <taxon>Agaricomycotina</taxon>
        <taxon>Agaricomycetes</taxon>
        <taxon>Sebacinales</taxon>
        <taxon>Serendipitaceae</taxon>
        <taxon>Serendipita</taxon>
    </lineage>
</organism>
<dbReference type="InterPro" id="IPR001849">
    <property type="entry name" value="PH_domain"/>
</dbReference>
<dbReference type="EMBL" id="CAFZ01000002">
    <property type="protein sequence ID" value="CCA66494.1"/>
    <property type="molecule type" value="Genomic_DNA"/>
</dbReference>
<dbReference type="FunCoup" id="G4T5B8">
    <property type="interactions" value="259"/>
</dbReference>
<evidence type="ECO:0000259" key="13">
    <source>
        <dbReference type="PROSITE" id="PS50011"/>
    </source>
</evidence>
<dbReference type="GO" id="GO:0004674">
    <property type="term" value="F:protein serine/threonine kinase activity"/>
    <property type="evidence" value="ECO:0007669"/>
    <property type="project" value="UniProtKB-KW"/>
</dbReference>
<feature type="region of interest" description="Disordered" evidence="11">
    <location>
        <begin position="521"/>
        <end position="773"/>
    </location>
</feature>
<dbReference type="Gene3D" id="2.30.29.30">
    <property type="entry name" value="Pleckstrin-homology domain (PH domain)/Phosphotyrosine-binding domain (PTB)"/>
    <property type="match status" value="1"/>
</dbReference>
<dbReference type="PROSITE" id="PS00107">
    <property type="entry name" value="PROTEIN_KINASE_ATP"/>
    <property type="match status" value="1"/>
</dbReference>
<dbReference type="AlphaFoldDB" id="G4T5B8"/>
<feature type="compositionally biased region" description="Low complexity" evidence="11">
    <location>
        <begin position="743"/>
        <end position="761"/>
    </location>
</feature>
<dbReference type="Pfam" id="PF00169">
    <property type="entry name" value="PH"/>
    <property type="match status" value="1"/>
</dbReference>
<dbReference type="InterPro" id="IPR051931">
    <property type="entry name" value="PAK3-like"/>
</dbReference>
<dbReference type="SMART" id="SM00220">
    <property type="entry name" value="S_TKc"/>
    <property type="match status" value="1"/>
</dbReference>
<evidence type="ECO:0000256" key="1">
    <source>
        <dbReference type="ARBA" id="ARBA00008874"/>
    </source>
</evidence>
<dbReference type="PROSITE" id="PS50011">
    <property type="entry name" value="PROTEIN_KINASE_DOM"/>
    <property type="match status" value="1"/>
</dbReference>
<evidence type="ECO:0000313" key="15">
    <source>
        <dbReference type="EMBL" id="CCA66494.1"/>
    </source>
</evidence>
<feature type="domain" description="PH" evidence="12">
    <location>
        <begin position="356"/>
        <end position="450"/>
    </location>
</feature>
<feature type="domain" description="CRIB" evidence="14">
    <location>
        <begin position="454"/>
        <end position="467"/>
    </location>
</feature>
<evidence type="ECO:0000256" key="8">
    <source>
        <dbReference type="ARBA" id="ARBA00047899"/>
    </source>
</evidence>
<sequence>MAIWQRKHITTVSMNSKVLYGLLNGRRSIASTVSGSSGPLDPEFDDVSVARRLLQCASETVLGITEGRMLQKMLPTVPIPLPKRTEADDALFPLNDLHAIVSNNPGNLAYLLLSQIISQSSGDVRGYCWPVLTSLPPTLATFDLWTRLLRDNRPLAFPDSDEKMTVAVCARQAALIAFVSHCDDCVDRMQDEGGPDGRQIGINPEDACGKAIQNFSKFCLLLLRSRPDPAHGIWAAGMDEEEWFGIVTIIQRFALRYSMLEGASELYRVTAQLGQRGGSDTMAYYGSLTPSRPAPSAPNGRGGPVNNSLYAGSSYSANYAPYGSGSSSIGFSPSSNASFRSGSSTALSASGPSDGGVVRQGYVSVKEDGFASFLWSRKWLILKEHLISFHKNETAPQTSMLLLADITNVDRTDLRPYCLLIETKDRKIYFNLKSDDEVYGWKDDIYARSPLMGFSNPVNFVHKIHVGFDPTTGNFTGLPEQWTRLLTSSAITREDYARNPQAVLDALGFYTEHQKREFEEHGMTGGMGGGMGGVGSLSSNRPPYGSSAPRFNEGTGYAGAKSTASPSASTTSLVSREQHERPSLTRQESAPPGLDPKGYSSRTDYANGTSSSARGPTPQLQATRPAPPRPQVQQQPSRGSPKASSTTPPRAQGPRDLVPTKSREDAPAPQREREPQPVPARKESINDRPLPQPTPQQIQQQQRQRERELEKERERQRERERERAEQSQQEAQRPQLVPSKSMTANANPATDPAPGPAGALVGPPPVKPLQPAKKLPPVENAAISAAQAALEKPMPKQVEKRFSTMTEAQIMDKLRSVVNQDDPKTLYSTIKKIGQGASGHVYVAKALTTGKKVAIKQMDLAHQPRKELIVNEILVMKESQHPNIVNFLDAYLVKGNELWVVMEFMEGGALTDVIENNNLEEDQISSICLETCKGLGHLHDQSIIHRDIKSDNVLLDAQGRVKITDFGFCAKLTDQKSKRATMVGTPYWMAPEVVKQKEYGAKVDIWSLGIMAIEMIENEPPYLDEEPLKALYLIATNGTPTLKKPEALSRELKHFLSVCLCVDVKSRASAAELLDHEFLKKACSPSGLAALLRKQVKAS</sequence>
<dbReference type="FunFam" id="1.10.510.10:FF:000139">
    <property type="entry name" value="Non-specific serine/threonine protein kinase"/>
    <property type="match status" value="1"/>
</dbReference>
<comment type="catalytic activity">
    <reaction evidence="8">
        <text>L-threonyl-[protein] + ATP = O-phospho-L-threonyl-[protein] + ADP + H(+)</text>
        <dbReference type="Rhea" id="RHEA:46608"/>
        <dbReference type="Rhea" id="RHEA-COMP:11060"/>
        <dbReference type="Rhea" id="RHEA-COMP:11605"/>
        <dbReference type="ChEBI" id="CHEBI:15378"/>
        <dbReference type="ChEBI" id="CHEBI:30013"/>
        <dbReference type="ChEBI" id="CHEBI:30616"/>
        <dbReference type="ChEBI" id="CHEBI:61977"/>
        <dbReference type="ChEBI" id="CHEBI:456216"/>
        <dbReference type="EC" id="2.7.11.1"/>
    </reaction>
</comment>
<dbReference type="Pfam" id="PF00786">
    <property type="entry name" value="PBD"/>
    <property type="match status" value="1"/>
</dbReference>
<dbReference type="eggNOG" id="KOG0578">
    <property type="taxonomic scope" value="Eukaryota"/>
</dbReference>
<accession>G4T5B8</accession>
<dbReference type="CDD" id="cd06614">
    <property type="entry name" value="STKc_PAK"/>
    <property type="match status" value="1"/>
</dbReference>
<dbReference type="Gene3D" id="3.90.810.10">
    <property type="entry name" value="CRIB domain"/>
    <property type="match status" value="1"/>
</dbReference>
<dbReference type="CDD" id="cd01093">
    <property type="entry name" value="CRIB_PAK_like"/>
    <property type="match status" value="1"/>
</dbReference>
<feature type="compositionally biased region" description="Low complexity" evidence="11">
    <location>
        <begin position="726"/>
        <end position="735"/>
    </location>
</feature>
<dbReference type="CDD" id="cd13279">
    <property type="entry name" value="PH_Cla4_Ste20"/>
    <property type="match status" value="1"/>
</dbReference>
<reference evidence="15 16" key="1">
    <citation type="journal article" date="2011" name="PLoS Pathog.">
        <title>Endophytic Life Strategies Decoded by Genome and Transcriptome Analyses of the Mutualistic Root Symbiont Piriformospora indica.</title>
        <authorList>
            <person name="Zuccaro A."/>
            <person name="Lahrmann U."/>
            <person name="Guldener U."/>
            <person name="Langen G."/>
            <person name="Pfiffi S."/>
            <person name="Biedenkopf D."/>
            <person name="Wong P."/>
            <person name="Samans B."/>
            <person name="Grimm C."/>
            <person name="Basiewicz M."/>
            <person name="Murat C."/>
            <person name="Martin F."/>
            <person name="Kogel K.H."/>
        </authorList>
    </citation>
    <scope>NUCLEOTIDE SEQUENCE [LARGE SCALE GENOMIC DNA]</scope>
    <source>
        <strain evidence="15 16">DSM 11827</strain>
    </source>
</reference>
<evidence type="ECO:0000256" key="2">
    <source>
        <dbReference type="ARBA" id="ARBA00012513"/>
    </source>
</evidence>
<dbReference type="PROSITE" id="PS50108">
    <property type="entry name" value="CRIB"/>
    <property type="match status" value="1"/>
</dbReference>
<dbReference type="InterPro" id="IPR000719">
    <property type="entry name" value="Prot_kinase_dom"/>
</dbReference>
<dbReference type="InParanoid" id="G4T5B8"/>
<dbReference type="InterPro" id="IPR036936">
    <property type="entry name" value="CRIB_dom_sf"/>
</dbReference>
<comment type="catalytic activity">
    <reaction evidence="9">
        <text>L-seryl-[protein] + ATP = O-phospho-L-seryl-[protein] + ADP + H(+)</text>
        <dbReference type="Rhea" id="RHEA:17989"/>
        <dbReference type="Rhea" id="RHEA-COMP:9863"/>
        <dbReference type="Rhea" id="RHEA-COMP:11604"/>
        <dbReference type="ChEBI" id="CHEBI:15378"/>
        <dbReference type="ChEBI" id="CHEBI:29999"/>
        <dbReference type="ChEBI" id="CHEBI:30616"/>
        <dbReference type="ChEBI" id="CHEBI:83421"/>
        <dbReference type="ChEBI" id="CHEBI:456216"/>
        <dbReference type="EC" id="2.7.11.1"/>
    </reaction>
</comment>
<keyword evidence="7 10" id="KW-0067">ATP-binding</keyword>
<dbReference type="OMA" id="NFTHRVH"/>
<feature type="binding site" evidence="10">
    <location>
        <position position="856"/>
    </location>
    <ligand>
        <name>ATP</name>
        <dbReference type="ChEBI" id="CHEBI:30616"/>
    </ligand>
</feature>
<evidence type="ECO:0000256" key="4">
    <source>
        <dbReference type="ARBA" id="ARBA00022679"/>
    </source>
</evidence>
<gene>
    <name evidence="15" type="ORF">PIIN_00178</name>
</gene>
<comment type="caution">
    <text evidence="15">The sequence shown here is derived from an EMBL/GenBank/DDBJ whole genome shotgun (WGS) entry which is preliminary data.</text>
</comment>